<dbReference type="GO" id="GO:0016301">
    <property type="term" value="F:kinase activity"/>
    <property type="evidence" value="ECO:0007669"/>
    <property type="project" value="UniProtKB-KW"/>
</dbReference>
<organism evidence="1 2">
    <name type="scientific">Trifolium medium</name>
    <dbReference type="NCBI Taxonomy" id="97028"/>
    <lineage>
        <taxon>Eukaryota</taxon>
        <taxon>Viridiplantae</taxon>
        <taxon>Streptophyta</taxon>
        <taxon>Embryophyta</taxon>
        <taxon>Tracheophyta</taxon>
        <taxon>Spermatophyta</taxon>
        <taxon>Magnoliopsida</taxon>
        <taxon>eudicotyledons</taxon>
        <taxon>Gunneridae</taxon>
        <taxon>Pentapetalae</taxon>
        <taxon>rosids</taxon>
        <taxon>fabids</taxon>
        <taxon>Fabales</taxon>
        <taxon>Fabaceae</taxon>
        <taxon>Papilionoideae</taxon>
        <taxon>50 kb inversion clade</taxon>
        <taxon>NPAAA clade</taxon>
        <taxon>Hologalegina</taxon>
        <taxon>IRL clade</taxon>
        <taxon>Trifolieae</taxon>
        <taxon>Trifolium</taxon>
    </lineage>
</organism>
<dbReference type="Proteomes" id="UP000265520">
    <property type="component" value="Unassembled WGS sequence"/>
</dbReference>
<keyword evidence="2" id="KW-1185">Reference proteome</keyword>
<sequence length="65" mass="7027">MGDGNSIRTLKEFSIPDYILLPGAENRGVYHLPACPVVVFINSKSGGQLGGELFVTYSSILNKNQ</sequence>
<feature type="non-terminal residue" evidence="1">
    <location>
        <position position="65"/>
    </location>
</feature>
<comment type="caution">
    <text evidence="1">The sequence shown here is derived from an EMBL/GenBank/DDBJ whole genome shotgun (WGS) entry which is preliminary data.</text>
</comment>
<dbReference type="EMBL" id="LXQA010152030">
    <property type="protein sequence ID" value="MCI26238.1"/>
    <property type="molecule type" value="Genomic_DNA"/>
</dbReference>
<accession>A0A392QPR9</accession>
<evidence type="ECO:0000313" key="2">
    <source>
        <dbReference type="Proteomes" id="UP000265520"/>
    </source>
</evidence>
<proteinExistence type="predicted"/>
<keyword evidence="1" id="KW-0808">Transferase</keyword>
<protein>
    <submittedName>
        <fullName evidence="1">Diacylglycerol kinase 5-like</fullName>
    </submittedName>
</protein>
<reference evidence="1 2" key="1">
    <citation type="journal article" date="2018" name="Front. Plant Sci.">
        <title>Red Clover (Trifolium pratense) and Zigzag Clover (T. medium) - A Picture of Genomic Similarities and Differences.</title>
        <authorList>
            <person name="Dluhosova J."/>
            <person name="Istvanek J."/>
            <person name="Nedelnik J."/>
            <person name="Repkova J."/>
        </authorList>
    </citation>
    <scope>NUCLEOTIDE SEQUENCE [LARGE SCALE GENOMIC DNA]</scope>
    <source>
        <strain evidence="2">cv. 10/8</strain>
        <tissue evidence="1">Leaf</tissue>
    </source>
</reference>
<keyword evidence="1" id="KW-0418">Kinase</keyword>
<evidence type="ECO:0000313" key="1">
    <source>
        <dbReference type="EMBL" id="MCI26238.1"/>
    </source>
</evidence>
<dbReference type="AlphaFoldDB" id="A0A392QPR9"/>
<name>A0A392QPR9_9FABA</name>